<gene>
    <name evidence="2" type="ORF">F3K02_02670</name>
</gene>
<reference evidence="2 3" key="1">
    <citation type="submission" date="2019-09" db="EMBL/GenBank/DDBJ databases">
        <title>Hydrogenophaga aromatica sp. nov., isolated from a para-xylene-degrading enrichment culture.</title>
        <authorList>
            <person name="Tancsics A."/>
            <person name="Banerjee S."/>
        </authorList>
    </citation>
    <scope>NUCLEOTIDE SEQUENCE [LARGE SCALE GENOMIC DNA]</scope>
    <source>
        <strain evidence="2 3">D2P1</strain>
    </source>
</reference>
<organism evidence="2 3">
    <name type="scientific">Hydrogenophaga aromaticivorans</name>
    <dbReference type="NCBI Taxonomy" id="2610898"/>
    <lineage>
        <taxon>Bacteria</taxon>
        <taxon>Pseudomonadati</taxon>
        <taxon>Pseudomonadota</taxon>
        <taxon>Betaproteobacteria</taxon>
        <taxon>Burkholderiales</taxon>
        <taxon>Comamonadaceae</taxon>
        <taxon>Hydrogenophaga</taxon>
    </lineage>
</organism>
<feature type="transmembrane region" description="Helical" evidence="1">
    <location>
        <begin position="32"/>
        <end position="54"/>
    </location>
</feature>
<protein>
    <submittedName>
        <fullName evidence="2">Type II secretion system protein M</fullName>
    </submittedName>
</protein>
<dbReference type="EMBL" id="VYGV01000003">
    <property type="protein sequence ID" value="NWF44159.1"/>
    <property type="molecule type" value="Genomic_DNA"/>
</dbReference>
<dbReference type="RefSeq" id="WP_177133035.1">
    <property type="nucleotide sequence ID" value="NZ_VYGV01000003.1"/>
</dbReference>
<keyword evidence="1" id="KW-1133">Transmembrane helix</keyword>
<dbReference type="AlphaFoldDB" id="A0A7Y8KVK3"/>
<dbReference type="Pfam" id="PF04612">
    <property type="entry name" value="T2SSM"/>
    <property type="match status" value="1"/>
</dbReference>
<dbReference type="Proteomes" id="UP000545507">
    <property type="component" value="Unassembled WGS sequence"/>
</dbReference>
<sequence>MNTRTRPTAALARFGQGLGAALERLSLRERRAVVAAAWVVGLGLLWWLALAPALSTLRQAPERHARLDTQLAQMQQLAASAEQLRSLNSSPPPGRAATLRALEQYTSQLGGTAQVSVQGDRASVNFRGTAPEALSQWLNQMRVNARLLPVQAQLQQQANPAGWSGNLVLAGPGLQSDER</sequence>
<evidence type="ECO:0000313" key="3">
    <source>
        <dbReference type="Proteomes" id="UP000545507"/>
    </source>
</evidence>
<comment type="caution">
    <text evidence="2">The sequence shown here is derived from an EMBL/GenBank/DDBJ whole genome shotgun (WGS) entry which is preliminary data.</text>
</comment>
<dbReference type="GO" id="GO:0015628">
    <property type="term" value="P:protein secretion by the type II secretion system"/>
    <property type="evidence" value="ECO:0007669"/>
    <property type="project" value="InterPro"/>
</dbReference>
<keyword evidence="1" id="KW-0812">Transmembrane</keyword>
<evidence type="ECO:0000256" key="1">
    <source>
        <dbReference type="SAM" id="Phobius"/>
    </source>
</evidence>
<keyword evidence="1" id="KW-0472">Membrane</keyword>
<dbReference type="GO" id="GO:0015627">
    <property type="term" value="C:type II protein secretion system complex"/>
    <property type="evidence" value="ECO:0007669"/>
    <property type="project" value="InterPro"/>
</dbReference>
<evidence type="ECO:0000313" key="2">
    <source>
        <dbReference type="EMBL" id="NWF44159.1"/>
    </source>
</evidence>
<proteinExistence type="predicted"/>
<dbReference type="InterPro" id="IPR007690">
    <property type="entry name" value="T2SS_GspM"/>
</dbReference>
<name>A0A7Y8KVK3_9BURK</name>
<keyword evidence="3" id="KW-1185">Reference proteome</keyword>
<accession>A0A7Y8KVK3</accession>